<accession>A0AAV9DAM7</accession>
<evidence type="ECO:0000313" key="3">
    <source>
        <dbReference type="Proteomes" id="UP001180020"/>
    </source>
</evidence>
<feature type="region of interest" description="Disordered" evidence="1">
    <location>
        <begin position="87"/>
        <end position="109"/>
    </location>
</feature>
<feature type="region of interest" description="Disordered" evidence="1">
    <location>
        <begin position="179"/>
        <end position="198"/>
    </location>
</feature>
<name>A0AAV9DAM7_ACOCL</name>
<dbReference type="Proteomes" id="UP001180020">
    <property type="component" value="Unassembled WGS sequence"/>
</dbReference>
<dbReference type="EMBL" id="JAUJYO010000015">
    <property type="protein sequence ID" value="KAK1297173.1"/>
    <property type="molecule type" value="Genomic_DNA"/>
</dbReference>
<protein>
    <submittedName>
        <fullName evidence="2">Uncharacterized protein</fullName>
    </submittedName>
</protein>
<gene>
    <name evidence="2" type="ORF">QJS10_CPB15g00999</name>
</gene>
<feature type="compositionally biased region" description="Basic residues" evidence="1">
    <location>
        <begin position="188"/>
        <end position="198"/>
    </location>
</feature>
<proteinExistence type="predicted"/>
<dbReference type="AlphaFoldDB" id="A0AAV9DAM7"/>
<comment type="caution">
    <text evidence="2">The sequence shown here is derived from an EMBL/GenBank/DDBJ whole genome shotgun (WGS) entry which is preliminary data.</text>
</comment>
<evidence type="ECO:0000256" key="1">
    <source>
        <dbReference type="SAM" id="MobiDB-lite"/>
    </source>
</evidence>
<sequence>MACEHCNTFGHESSFCYKKPRGTIVAAPAGISNSNVTAMVHATMSTKDGSVRNGGNTKPSSTSLLGETEKIAMAYRGWIWWSDGYTNPPSSSQPGETAETAVDSQTKPPLVETSTIAPKEVIFQQEASPGEMCFNIGKAPRSSVSPFEALEEVSPSTAHPDHKGLVPLLQVVLHPELPTEVLPSGAGKQKKSKSAKQK</sequence>
<evidence type="ECO:0000313" key="2">
    <source>
        <dbReference type="EMBL" id="KAK1297173.1"/>
    </source>
</evidence>
<reference evidence="2" key="2">
    <citation type="submission" date="2023-06" db="EMBL/GenBank/DDBJ databases">
        <authorList>
            <person name="Ma L."/>
            <person name="Liu K.-W."/>
            <person name="Li Z."/>
            <person name="Hsiao Y.-Y."/>
            <person name="Qi Y."/>
            <person name="Fu T."/>
            <person name="Tang G."/>
            <person name="Zhang D."/>
            <person name="Sun W.-H."/>
            <person name="Liu D.-K."/>
            <person name="Li Y."/>
            <person name="Chen G.-Z."/>
            <person name="Liu X.-D."/>
            <person name="Liao X.-Y."/>
            <person name="Jiang Y.-T."/>
            <person name="Yu X."/>
            <person name="Hao Y."/>
            <person name="Huang J."/>
            <person name="Zhao X.-W."/>
            <person name="Ke S."/>
            <person name="Chen Y.-Y."/>
            <person name="Wu W.-L."/>
            <person name="Hsu J.-L."/>
            <person name="Lin Y.-F."/>
            <person name="Huang M.-D."/>
            <person name="Li C.-Y."/>
            <person name="Huang L."/>
            <person name="Wang Z.-W."/>
            <person name="Zhao X."/>
            <person name="Zhong W.-Y."/>
            <person name="Peng D.-H."/>
            <person name="Ahmad S."/>
            <person name="Lan S."/>
            <person name="Zhang J.-S."/>
            <person name="Tsai W.-C."/>
            <person name="Van De Peer Y."/>
            <person name="Liu Z.-J."/>
        </authorList>
    </citation>
    <scope>NUCLEOTIDE SEQUENCE</scope>
    <source>
        <strain evidence="2">CP</strain>
        <tissue evidence="2">Leaves</tissue>
    </source>
</reference>
<reference evidence="2" key="1">
    <citation type="journal article" date="2023" name="Nat. Commun.">
        <title>Diploid and tetraploid genomes of Acorus and the evolution of monocots.</title>
        <authorList>
            <person name="Ma L."/>
            <person name="Liu K.W."/>
            <person name="Li Z."/>
            <person name="Hsiao Y.Y."/>
            <person name="Qi Y."/>
            <person name="Fu T."/>
            <person name="Tang G.D."/>
            <person name="Zhang D."/>
            <person name="Sun W.H."/>
            <person name="Liu D.K."/>
            <person name="Li Y."/>
            <person name="Chen G.Z."/>
            <person name="Liu X.D."/>
            <person name="Liao X.Y."/>
            <person name="Jiang Y.T."/>
            <person name="Yu X."/>
            <person name="Hao Y."/>
            <person name="Huang J."/>
            <person name="Zhao X.W."/>
            <person name="Ke S."/>
            <person name="Chen Y.Y."/>
            <person name="Wu W.L."/>
            <person name="Hsu J.L."/>
            <person name="Lin Y.F."/>
            <person name="Huang M.D."/>
            <person name="Li C.Y."/>
            <person name="Huang L."/>
            <person name="Wang Z.W."/>
            <person name="Zhao X."/>
            <person name="Zhong W.Y."/>
            <person name="Peng D.H."/>
            <person name="Ahmad S."/>
            <person name="Lan S."/>
            <person name="Zhang J.S."/>
            <person name="Tsai W.C."/>
            <person name="Van de Peer Y."/>
            <person name="Liu Z.J."/>
        </authorList>
    </citation>
    <scope>NUCLEOTIDE SEQUENCE</scope>
    <source>
        <strain evidence="2">CP</strain>
    </source>
</reference>
<organism evidence="2 3">
    <name type="scientific">Acorus calamus</name>
    <name type="common">Sweet flag</name>
    <dbReference type="NCBI Taxonomy" id="4465"/>
    <lineage>
        <taxon>Eukaryota</taxon>
        <taxon>Viridiplantae</taxon>
        <taxon>Streptophyta</taxon>
        <taxon>Embryophyta</taxon>
        <taxon>Tracheophyta</taxon>
        <taxon>Spermatophyta</taxon>
        <taxon>Magnoliopsida</taxon>
        <taxon>Liliopsida</taxon>
        <taxon>Acoraceae</taxon>
        <taxon>Acorus</taxon>
    </lineage>
</organism>
<keyword evidence="3" id="KW-1185">Reference proteome</keyword>